<proteinExistence type="predicted"/>
<sequence length="847" mass="101054">MSESLSFELKGNRIIVSDDAQAIKNVFVANQEVNYKRYKNRIEINLDQNDYFLDEEIRFFDKRKELIKYDHVHKLDVDVWEQNVLVINSLNGNMTYSRIPEELLDETKYARVLNLNKLAKKQNKIIIPSEIDFNYKGQQINARISVEQNKFLNIVLDEAVGIAVLILKKRKSSEFHIVESDNLEIKQKVKYRFNISSFLQDELENSGNGRWDLFLLVSNNNIDWKLKKVYFSDDLPILNQERYIHLFRQDNPTNFNYKGFQLYLTKNRNFALSKDTMGNLIKERYQINPVIENYQKNKNTFKLVINVNNLSTSNFKFTPVIIQRNPDEFNERILDIQIDQKNTSKLIVSTQVVKLNLIALYWDMYLKIQLDGEQFYLRVAKATENVKYKISQQPIRQQIAINNDIFYPYLTKRGSLSFVFRHRESFENTKNYFIEHVAYWYVKFFGSHLQKKQIWIGYEKMAQSAHDSGYHFFNYVYQNKLKDDYYYVIDKTSPEYHFLADKKERVLPYMSFKYFVYLFAADTLISSDTRRNAYNLLQRQTPMGRVIANKKLVYLQHGVNGIKKVKDFYKSAGQFDLVMAPSEWEKKHLAINEWGFDDNEVVATGLPRWDVMENQQSEINFKQIFVMPTWRNWMAGMPDDLFKQSEFYLEYQAFLNNPRLKDLLKAHNARIAFFMHPKFKDYIHLFDIDTTIIDAYEFLEVPMDEMIMKSSLMISDYSSVLWEMFYLKKPTIFYQFDQEKYLTYEGSSLDFTTELFGDVTFSATETIDKIVEYINNDFQEKDEFASMREKYFNLMDKNNSKRVYQAILAKQNLIHSQTKLGMPARQAINLFIKRKIPYLKKVWRRLF</sequence>
<keyword evidence="2" id="KW-1185">Reference proteome</keyword>
<evidence type="ECO:0000313" key="2">
    <source>
        <dbReference type="Proteomes" id="UP001057481"/>
    </source>
</evidence>
<reference evidence="1" key="1">
    <citation type="submission" date="2021-04" db="EMBL/GenBank/DDBJ databases">
        <title>Taxonomic assessment of Weissella genus.</title>
        <authorList>
            <person name="Fanelli F."/>
            <person name="Chieffi D."/>
            <person name="Dell'Aquila A."/>
            <person name="Gyu-Sung C."/>
            <person name="Franz C.M.A.P."/>
            <person name="Fusco V."/>
        </authorList>
    </citation>
    <scope>NUCLEOTIDE SEQUENCE</scope>
    <source>
        <strain evidence="1">LMG 25373</strain>
    </source>
</reference>
<dbReference type="Gene3D" id="3.40.50.12580">
    <property type="match status" value="1"/>
</dbReference>
<dbReference type="PANTHER" id="PTHR37316:SF3">
    <property type="entry name" value="TEICHOIC ACID GLYCEROL-PHOSPHATE TRANSFERASE"/>
    <property type="match status" value="1"/>
</dbReference>
<dbReference type="PANTHER" id="PTHR37316">
    <property type="entry name" value="TEICHOIC ACID GLYCEROL-PHOSPHATE PRIMASE"/>
    <property type="match status" value="1"/>
</dbReference>
<evidence type="ECO:0000313" key="1">
    <source>
        <dbReference type="EMBL" id="MCM2437011.1"/>
    </source>
</evidence>
<dbReference type="SUPFAM" id="SSF53756">
    <property type="entry name" value="UDP-Glycosyltransferase/glycogen phosphorylase"/>
    <property type="match status" value="1"/>
</dbReference>
<dbReference type="RefSeq" id="WP_205144175.1">
    <property type="nucleotide sequence ID" value="NZ_JAFBDN010000023.1"/>
</dbReference>
<dbReference type="InterPro" id="IPR007554">
    <property type="entry name" value="Glycerophosphate_synth"/>
</dbReference>
<dbReference type="Pfam" id="PF04464">
    <property type="entry name" value="Glyphos_transf"/>
    <property type="match status" value="1"/>
</dbReference>
<dbReference type="InterPro" id="IPR043148">
    <property type="entry name" value="TagF_C"/>
</dbReference>
<comment type="caution">
    <text evidence="1">The sequence shown here is derived from an EMBL/GenBank/DDBJ whole genome shotgun (WGS) entry which is preliminary data.</text>
</comment>
<dbReference type="Proteomes" id="UP001057481">
    <property type="component" value="Unassembled WGS sequence"/>
</dbReference>
<protein>
    <submittedName>
        <fullName evidence="1">CDP-glycerol glycerophosphotransferase family protein</fullName>
    </submittedName>
</protein>
<organism evidence="1 2">
    <name type="scientific">Periweissella beninensis</name>
    <dbReference type="NCBI Taxonomy" id="504936"/>
    <lineage>
        <taxon>Bacteria</taxon>
        <taxon>Bacillati</taxon>
        <taxon>Bacillota</taxon>
        <taxon>Bacilli</taxon>
        <taxon>Lactobacillales</taxon>
        <taxon>Lactobacillaceae</taxon>
        <taxon>Periweissella</taxon>
    </lineage>
</organism>
<dbReference type="EMBL" id="JAGMVS010000045">
    <property type="protein sequence ID" value="MCM2437011.1"/>
    <property type="molecule type" value="Genomic_DNA"/>
</dbReference>
<dbReference type="InterPro" id="IPR051612">
    <property type="entry name" value="Teichoic_Acid_Biosynth"/>
</dbReference>
<name>A0ABT0VH75_9LACO</name>
<accession>A0ABT0VH75</accession>
<gene>
    <name evidence="1" type="ORF">KAK10_03570</name>
</gene>